<organism evidence="2">
    <name type="scientific">viral metagenome</name>
    <dbReference type="NCBI Taxonomy" id="1070528"/>
    <lineage>
        <taxon>unclassified sequences</taxon>
        <taxon>metagenomes</taxon>
        <taxon>organismal metagenomes</taxon>
    </lineage>
</organism>
<accession>A0A6C0HHA7</accession>
<name>A0A6C0HHA7_9ZZZZ</name>
<feature type="compositionally biased region" description="Low complexity" evidence="1">
    <location>
        <begin position="235"/>
        <end position="245"/>
    </location>
</feature>
<proteinExistence type="predicted"/>
<feature type="region of interest" description="Disordered" evidence="1">
    <location>
        <begin position="234"/>
        <end position="256"/>
    </location>
</feature>
<dbReference type="EMBL" id="MN739949">
    <property type="protein sequence ID" value="QHT79525.1"/>
    <property type="molecule type" value="Genomic_DNA"/>
</dbReference>
<dbReference type="AlphaFoldDB" id="A0A6C0HHA7"/>
<evidence type="ECO:0000313" key="2">
    <source>
        <dbReference type="EMBL" id="QHT79525.1"/>
    </source>
</evidence>
<protein>
    <submittedName>
        <fullName evidence="2">Uncharacterized protein</fullName>
    </submittedName>
</protein>
<sequence>MEFNMLSMMEKAMMTYTETVLRDTTQYLSSEYGFKSDEALNNMNKTLKTNKNIESKGETRTIPIPSIPFPFTGTIKAEWCEAMKQNYGLYSQCTSPKSKDGILCKTCKIQEVKKGQPTYGYIKSRMQGDRNNYTDAKGKKVANYSMVLKKMGIPQADALAEAATFNIVLPVDVFNVPVKTRGRPKKVVDINNDSVNKKAAARGRPKKEKKVVSANTADDLIASLVAQAQLLKPGATQAQKTQKTQNPDTITEEAEPENENINIDVKKFEFKQKVYLRSEDDILYDIKTQEPVGMWNEEDQCIDEIETDDEE</sequence>
<evidence type="ECO:0000256" key="1">
    <source>
        <dbReference type="SAM" id="MobiDB-lite"/>
    </source>
</evidence>
<reference evidence="2" key="1">
    <citation type="journal article" date="2020" name="Nature">
        <title>Giant virus diversity and host interactions through global metagenomics.</title>
        <authorList>
            <person name="Schulz F."/>
            <person name="Roux S."/>
            <person name="Paez-Espino D."/>
            <person name="Jungbluth S."/>
            <person name="Walsh D.A."/>
            <person name="Denef V.J."/>
            <person name="McMahon K.D."/>
            <person name="Konstantinidis K.T."/>
            <person name="Eloe-Fadrosh E.A."/>
            <person name="Kyrpides N.C."/>
            <person name="Woyke T."/>
        </authorList>
    </citation>
    <scope>NUCLEOTIDE SEQUENCE</scope>
    <source>
        <strain evidence="2">GVMAG-M-3300023184-101</strain>
    </source>
</reference>